<dbReference type="PANTHER" id="PTHR43586">
    <property type="entry name" value="CYSTEINE DESULFURASE"/>
    <property type="match status" value="1"/>
</dbReference>
<keyword evidence="4" id="KW-1185">Reference proteome</keyword>
<organism evidence="3 4">
    <name type="scientific">Tepidicaulis marinus</name>
    <dbReference type="NCBI Taxonomy" id="1333998"/>
    <lineage>
        <taxon>Bacteria</taxon>
        <taxon>Pseudomonadati</taxon>
        <taxon>Pseudomonadota</taxon>
        <taxon>Alphaproteobacteria</taxon>
        <taxon>Hyphomicrobiales</taxon>
        <taxon>Parvibaculaceae</taxon>
        <taxon>Tepidicaulis</taxon>
    </lineage>
</organism>
<dbReference type="STRING" id="1333998.M2A_2935"/>
<dbReference type="EMBL" id="BBIO01000019">
    <property type="protein sequence ID" value="GAK46436.1"/>
    <property type="molecule type" value="Genomic_DNA"/>
</dbReference>
<dbReference type="InterPro" id="IPR015422">
    <property type="entry name" value="PyrdxlP-dep_Trfase_small"/>
</dbReference>
<dbReference type="RefSeq" id="WP_045449030.1">
    <property type="nucleotide sequence ID" value="NZ_BBIO01000019.1"/>
</dbReference>
<accession>A0A081BEG8</accession>
<evidence type="ECO:0000313" key="4">
    <source>
        <dbReference type="Proteomes" id="UP000028702"/>
    </source>
</evidence>
<name>A0A081BEG8_9HYPH</name>
<dbReference type="InterPro" id="IPR015424">
    <property type="entry name" value="PyrdxlP-dep_Trfase"/>
</dbReference>
<dbReference type="eggNOG" id="COG0520">
    <property type="taxonomic scope" value="Bacteria"/>
</dbReference>
<reference evidence="3 4" key="1">
    <citation type="submission" date="2014-07" db="EMBL/GenBank/DDBJ databases">
        <title>Tepidicaulis marinum gen. nov., sp. nov., a novel marine bacterium denitrifying nitrate to nitrous oxide strictly under microaerobic conditions.</title>
        <authorList>
            <person name="Takeuchi M."/>
            <person name="Yamagishi T."/>
            <person name="Kamagata Y."/>
            <person name="Oshima K."/>
            <person name="Hattori M."/>
            <person name="Katayama T."/>
            <person name="Hanada S."/>
            <person name="Tamaki H."/>
            <person name="Marumo K."/>
            <person name="Maeda H."/>
            <person name="Nedachi M."/>
            <person name="Iwasaki W."/>
            <person name="Suwa Y."/>
            <person name="Sakata S."/>
        </authorList>
    </citation>
    <scope>NUCLEOTIDE SEQUENCE [LARGE SCALE GENOMIC DNA]</scope>
    <source>
        <strain evidence="3 4">MA2</strain>
    </source>
</reference>
<dbReference type="InterPro" id="IPR015421">
    <property type="entry name" value="PyrdxlP-dep_Trfase_major"/>
</dbReference>
<keyword evidence="3" id="KW-0032">Aminotransferase</keyword>
<feature type="domain" description="Aminotransferase class V" evidence="2">
    <location>
        <begin position="45"/>
        <end position="358"/>
    </location>
</feature>
<gene>
    <name evidence="3" type="ORF">M2A_2935</name>
</gene>
<evidence type="ECO:0000256" key="1">
    <source>
        <dbReference type="ARBA" id="ARBA00022898"/>
    </source>
</evidence>
<evidence type="ECO:0000259" key="2">
    <source>
        <dbReference type="Pfam" id="PF00266"/>
    </source>
</evidence>
<protein>
    <submittedName>
        <fullName evidence="3">Class V aminotransferase family prorein</fullName>
    </submittedName>
</protein>
<dbReference type="AlphaFoldDB" id="A0A081BEG8"/>
<keyword evidence="3" id="KW-0808">Transferase</keyword>
<dbReference type="Proteomes" id="UP000028702">
    <property type="component" value="Unassembled WGS sequence"/>
</dbReference>
<keyword evidence="1" id="KW-0663">Pyridoxal phosphate</keyword>
<comment type="caution">
    <text evidence="3">The sequence shown here is derived from an EMBL/GenBank/DDBJ whole genome shotgun (WGS) entry which is preliminary data.</text>
</comment>
<dbReference type="PANTHER" id="PTHR43586:SF15">
    <property type="entry name" value="BLR3095 PROTEIN"/>
    <property type="match status" value="1"/>
</dbReference>
<dbReference type="Pfam" id="PF00266">
    <property type="entry name" value="Aminotran_5"/>
    <property type="match status" value="1"/>
</dbReference>
<dbReference type="Gene3D" id="3.40.640.10">
    <property type="entry name" value="Type I PLP-dependent aspartate aminotransferase-like (Major domain)"/>
    <property type="match status" value="1"/>
</dbReference>
<dbReference type="SUPFAM" id="SSF53383">
    <property type="entry name" value="PLP-dependent transferases"/>
    <property type="match status" value="1"/>
</dbReference>
<dbReference type="Gene3D" id="3.90.1150.10">
    <property type="entry name" value="Aspartate Aminotransferase, domain 1"/>
    <property type="match status" value="1"/>
</dbReference>
<dbReference type="InterPro" id="IPR000192">
    <property type="entry name" value="Aminotrans_V_dom"/>
</dbReference>
<sequence length="385" mass="41879">MIPSQRHVFDIPADVTYLNCAYMSPLPKASIAAGQAAVAAKGQPWHLTSDHFFSDAEAVRALFAQLINTRADNIAIVPAASYGVAIAAKNLPLEPGQEILALQEQFPSNVYPWMRLAEEKGGKLRLLDPPENAPDNMPGADWTPLILEAIGDRTGIIALPHCHWTDGALIDLTAIGKKARAHGAALVLDLTQSAGALPFDAEAVQPDIMVAASYKWLLGPYSLGAAYIAPKWHQGRPVEENWLNRKGSEDFARLVDYQYEYQPGARRFDMGERSSFHLMPVFKASLELLLGWGVENIASALAAKTGFLAKGAAGLGLEAAPLSRRAGHYLGLRFPGGIPGDLLTRLREQNIHVSVRGTSMRVTPHLYNDEEDLARLLSALRKLRA</sequence>
<proteinExistence type="predicted"/>
<dbReference type="GO" id="GO:0008483">
    <property type="term" value="F:transaminase activity"/>
    <property type="evidence" value="ECO:0007669"/>
    <property type="project" value="UniProtKB-KW"/>
</dbReference>
<evidence type="ECO:0000313" key="3">
    <source>
        <dbReference type="EMBL" id="GAK46436.1"/>
    </source>
</evidence>